<keyword evidence="1" id="KW-0812">Transmembrane</keyword>
<dbReference type="Proteomes" id="UP000799438">
    <property type="component" value="Unassembled WGS sequence"/>
</dbReference>
<dbReference type="EMBL" id="ML995483">
    <property type="protein sequence ID" value="KAF2142740.1"/>
    <property type="molecule type" value="Genomic_DNA"/>
</dbReference>
<proteinExistence type="predicted"/>
<protein>
    <submittedName>
        <fullName evidence="2">Uncharacterized protein</fullName>
    </submittedName>
</protein>
<reference evidence="2" key="1">
    <citation type="journal article" date="2020" name="Stud. Mycol.">
        <title>101 Dothideomycetes genomes: a test case for predicting lifestyles and emergence of pathogens.</title>
        <authorList>
            <person name="Haridas S."/>
            <person name="Albert R."/>
            <person name="Binder M."/>
            <person name="Bloem J."/>
            <person name="Labutti K."/>
            <person name="Salamov A."/>
            <person name="Andreopoulos B."/>
            <person name="Baker S."/>
            <person name="Barry K."/>
            <person name="Bills G."/>
            <person name="Bluhm B."/>
            <person name="Cannon C."/>
            <person name="Castanera R."/>
            <person name="Culley D."/>
            <person name="Daum C."/>
            <person name="Ezra D."/>
            <person name="Gonzalez J."/>
            <person name="Henrissat B."/>
            <person name="Kuo A."/>
            <person name="Liang C."/>
            <person name="Lipzen A."/>
            <person name="Lutzoni F."/>
            <person name="Magnuson J."/>
            <person name="Mondo S."/>
            <person name="Nolan M."/>
            <person name="Ohm R."/>
            <person name="Pangilinan J."/>
            <person name="Park H.-J."/>
            <person name="Ramirez L."/>
            <person name="Alfaro M."/>
            <person name="Sun H."/>
            <person name="Tritt A."/>
            <person name="Yoshinaga Y."/>
            <person name="Zwiers L.-H."/>
            <person name="Turgeon B."/>
            <person name="Goodwin S."/>
            <person name="Spatafora J."/>
            <person name="Crous P."/>
            <person name="Grigoriev I."/>
        </authorList>
    </citation>
    <scope>NUCLEOTIDE SEQUENCE</scope>
    <source>
        <strain evidence="2">CBS 121167</strain>
    </source>
</reference>
<keyword evidence="1" id="KW-1133">Transmembrane helix</keyword>
<feature type="transmembrane region" description="Helical" evidence="1">
    <location>
        <begin position="6"/>
        <end position="26"/>
    </location>
</feature>
<dbReference type="GeneID" id="54292397"/>
<keyword evidence="3" id="KW-1185">Reference proteome</keyword>
<dbReference type="AlphaFoldDB" id="A0A6A6BF05"/>
<dbReference type="RefSeq" id="XP_033398452.1">
    <property type="nucleotide sequence ID" value="XM_033534907.1"/>
</dbReference>
<evidence type="ECO:0000313" key="2">
    <source>
        <dbReference type="EMBL" id="KAF2142740.1"/>
    </source>
</evidence>
<sequence length="116" mass="13169">MLVSLFFSCFYYFICFSCIFLARLGWVGLLRQVLLGLALHPPLRPSSSLSIVCRSSYARLMLAFFCSRCWRGAATGPWAVGWGEPKPARLPVQRGAPRRQRSLAHSFIHWLACLFT</sequence>
<accession>A0A6A6BF05</accession>
<evidence type="ECO:0000313" key="3">
    <source>
        <dbReference type="Proteomes" id="UP000799438"/>
    </source>
</evidence>
<gene>
    <name evidence="2" type="ORF">K452DRAFT_10153</name>
</gene>
<evidence type="ECO:0000256" key="1">
    <source>
        <dbReference type="SAM" id="Phobius"/>
    </source>
</evidence>
<keyword evidence="1" id="KW-0472">Membrane</keyword>
<organism evidence="2 3">
    <name type="scientific">Aplosporella prunicola CBS 121167</name>
    <dbReference type="NCBI Taxonomy" id="1176127"/>
    <lineage>
        <taxon>Eukaryota</taxon>
        <taxon>Fungi</taxon>
        <taxon>Dikarya</taxon>
        <taxon>Ascomycota</taxon>
        <taxon>Pezizomycotina</taxon>
        <taxon>Dothideomycetes</taxon>
        <taxon>Dothideomycetes incertae sedis</taxon>
        <taxon>Botryosphaeriales</taxon>
        <taxon>Aplosporellaceae</taxon>
        <taxon>Aplosporella</taxon>
    </lineage>
</organism>
<name>A0A6A6BF05_9PEZI</name>